<sequence length="317" mass="32695">MTSTTDTTQHPDVSEISELTEGLLSPSRTAEVSRHVDDCALCGDVRSALEEIRGLLGTLPAPARMPNDVADRIDAALAAEADVSRETEAAAEQGQEAGDQGARGLEAENSETQSNVPDRPSGHPRAASGPGRRSARRRRIVLGTALGAAAVGISVLMLQMVQTSQDSSGSKAADMGASASKAEASAFSGSPLSQRVHTLLSNVEASPPKRPNTEKQAPSVDVQSTPGGEPPAASASDTPLRAPVASVPACVQLSTGRKTAALAVEEGTYEGTKAFLVVLPHETDAALVQAYVIDASCVRTDPAGKGDLLLTRTYARP</sequence>
<evidence type="ECO:0008006" key="7">
    <source>
        <dbReference type="Google" id="ProtNLM"/>
    </source>
</evidence>
<evidence type="ECO:0000313" key="6">
    <source>
        <dbReference type="Proteomes" id="UP001589710"/>
    </source>
</evidence>
<dbReference type="InterPro" id="IPR041916">
    <property type="entry name" value="Anti_sigma_zinc_sf"/>
</dbReference>
<comment type="caution">
    <text evidence="5">The sequence shown here is derived from an EMBL/GenBank/DDBJ whole genome shotgun (WGS) entry which is preliminary data.</text>
</comment>
<keyword evidence="4" id="KW-0812">Transmembrane</keyword>
<keyword evidence="4" id="KW-1133">Transmembrane helix</keyword>
<evidence type="ECO:0000256" key="2">
    <source>
        <dbReference type="ARBA" id="ARBA00023163"/>
    </source>
</evidence>
<keyword evidence="1" id="KW-0805">Transcription regulation</keyword>
<accession>A0ABV5RHR9</accession>
<feature type="compositionally biased region" description="Low complexity" evidence="3">
    <location>
        <begin position="90"/>
        <end position="102"/>
    </location>
</feature>
<keyword evidence="2" id="KW-0804">Transcription</keyword>
<feature type="region of interest" description="Disordered" evidence="3">
    <location>
        <begin position="1"/>
        <end position="32"/>
    </location>
</feature>
<feature type="transmembrane region" description="Helical" evidence="4">
    <location>
        <begin position="140"/>
        <end position="161"/>
    </location>
</feature>
<dbReference type="Gene3D" id="1.10.10.1320">
    <property type="entry name" value="Anti-sigma factor, zinc-finger domain"/>
    <property type="match status" value="1"/>
</dbReference>
<dbReference type="RefSeq" id="WP_345512702.1">
    <property type="nucleotide sequence ID" value="NZ_BAAAXD010000016.1"/>
</dbReference>
<feature type="region of interest" description="Disordered" evidence="3">
    <location>
        <begin position="81"/>
        <end position="136"/>
    </location>
</feature>
<dbReference type="EMBL" id="JBHMCG010000138">
    <property type="protein sequence ID" value="MFB9576861.1"/>
    <property type="molecule type" value="Genomic_DNA"/>
</dbReference>
<evidence type="ECO:0000256" key="4">
    <source>
        <dbReference type="SAM" id="Phobius"/>
    </source>
</evidence>
<organism evidence="5 6">
    <name type="scientific">Streptomyces yanii</name>
    <dbReference type="NCBI Taxonomy" id="78510"/>
    <lineage>
        <taxon>Bacteria</taxon>
        <taxon>Bacillati</taxon>
        <taxon>Actinomycetota</taxon>
        <taxon>Actinomycetes</taxon>
        <taxon>Kitasatosporales</taxon>
        <taxon>Streptomycetaceae</taxon>
        <taxon>Streptomyces</taxon>
    </lineage>
</organism>
<protein>
    <recommendedName>
        <fullName evidence="7">Zinc-finger domain-containing protein</fullName>
    </recommendedName>
</protein>
<feature type="compositionally biased region" description="Polar residues" evidence="3">
    <location>
        <begin position="1"/>
        <end position="11"/>
    </location>
</feature>
<dbReference type="Proteomes" id="UP001589710">
    <property type="component" value="Unassembled WGS sequence"/>
</dbReference>
<evidence type="ECO:0000256" key="3">
    <source>
        <dbReference type="SAM" id="MobiDB-lite"/>
    </source>
</evidence>
<evidence type="ECO:0000256" key="1">
    <source>
        <dbReference type="ARBA" id="ARBA00023015"/>
    </source>
</evidence>
<reference evidence="5 6" key="1">
    <citation type="submission" date="2024-09" db="EMBL/GenBank/DDBJ databases">
        <authorList>
            <person name="Sun Q."/>
            <person name="Mori K."/>
        </authorList>
    </citation>
    <scope>NUCLEOTIDE SEQUENCE [LARGE SCALE GENOMIC DNA]</scope>
    <source>
        <strain evidence="5 6">JCM 3331</strain>
    </source>
</reference>
<keyword evidence="4" id="KW-0472">Membrane</keyword>
<evidence type="ECO:0000313" key="5">
    <source>
        <dbReference type="EMBL" id="MFB9576861.1"/>
    </source>
</evidence>
<proteinExistence type="predicted"/>
<keyword evidence="6" id="KW-1185">Reference proteome</keyword>
<name>A0ABV5RHR9_9ACTN</name>
<gene>
    <name evidence="5" type="ORF">ACFFTL_32460</name>
</gene>
<feature type="region of interest" description="Disordered" evidence="3">
    <location>
        <begin position="204"/>
        <end position="241"/>
    </location>
</feature>